<sequence length="278" mass="31023">MVGKVILGIIVLIFLILAVIAGIKKGDSVYANQKDQQNPLEGKKVKFVKDDNDKENADGVRGHLEAIGDSDYKQGFYGRYIKRLVDIIVSFCGLVILSPVFLILTIAIKVEDPGPVLFTQKRMGKGKQYFKLHKFRSMKVDTPHDTPTHMLSNPDQYITKVGKFIRAHSLDELPQIWDIFIGNMAIIGPRPGLWNQDILTAERDKYNANDIKPGLTGWAQINGRDELEIPVKAKLDGDYVKKQSFGMDVRCFVGTISKVGRDDSVVEGGTGTMKSKEK</sequence>
<keyword evidence="2" id="KW-0812">Transmembrane</keyword>
<keyword evidence="2" id="KW-1133">Transmembrane helix</keyword>
<keyword evidence="2" id="KW-0472">Membrane</keyword>
<evidence type="ECO:0000256" key="2">
    <source>
        <dbReference type="SAM" id="Phobius"/>
    </source>
</evidence>
<evidence type="ECO:0000313" key="5">
    <source>
        <dbReference type="Proteomes" id="UP000182089"/>
    </source>
</evidence>
<reference evidence="4 5" key="1">
    <citation type="submission" date="2016-10" db="EMBL/GenBank/DDBJ databases">
        <authorList>
            <person name="Varghese N."/>
            <person name="Submissions S."/>
        </authorList>
    </citation>
    <scope>NUCLEOTIDE SEQUENCE [LARGE SCALE GENOMIC DNA]</scope>
    <source>
        <strain evidence="4 5">WC1T17</strain>
    </source>
</reference>
<gene>
    <name evidence="4" type="ORF">SAMN05216431_10162</name>
</gene>
<dbReference type="PANTHER" id="PTHR30576:SF0">
    <property type="entry name" value="UNDECAPRENYL-PHOSPHATE N-ACETYLGALACTOSAMINYL 1-PHOSPHATE TRANSFERASE-RELATED"/>
    <property type="match status" value="1"/>
</dbReference>
<evidence type="ECO:0000313" key="4">
    <source>
        <dbReference type="EMBL" id="SEM31594.1"/>
    </source>
</evidence>
<dbReference type="Proteomes" id="UP000182089">
    <property type="component" value="Unassembled WGS sequence"/>
</dbReference>
<evidence type="ECO:0000259" key="3">
    <source>
        <dbReference type="Pfam" id="PF02397"/>
    </source>
</evidence>
<proteinExistence type="inferred from homology"/>
<feature type="transmembrane region" description="Helical" evidence="2">
    <location>
        <begin position="6"/>
        <end position="23"/>
    </location>
</feature>
<accession>A0ABY1A8X9</accession>
<feature type="domain" description="Bacterial sugar transferase" evidence="3">
    <location>
        <begin position="82"/>
        <end position="259"/>
    </location>
</feature>
<name>A0ABY1A8X9_9LACO</name>
<evidence type="ECO:0000256" key="1">
    <source>
        <dbReference type="ARBA" id="ARBA00006464"/>
    </source>
</evidence>
<dbReference type="InterPro" id="IPR003362">
    <property type="entry name" value="Bact_transf"/>
</dbReference>
<protein>
    <submittedName>
        <fullName evidence="4">O-antigen biosynthesis protein WbqP</fullName>
    </submittedName>
</protein>
<feature type="transmembrane region" description="Helical" evidence="2">
    <location>
        <begin position="84"/>
        <end position="108"/>
    </location>
</feature>
<dbReference type="Pfam" id="PF02397">
    <property type="entry name" value="Bac_transf"/>
    <property type="match status" value="1"/>
</dbReference>
<dbReference type="EMBL" id="FOCC01000001">
    <property type="protein sequence ID" value="SEM31594.1"/>
    <property type="molecule type" value="Genomic_DNA"/>
</dbReference>
<comment type="similarity">
    <text evidence="1">Belongs to the bacterial sugar transferase family.</text>
</comment>
<comment type="caution">
    <text evidence="4">The sequence shown here is derived from an EMBL/GenBank/DDBJ whole genome shotgun (WGS) entry which is preliminary data.</text>
</comment>
<dbReference type="PANTHER" id="PTHR30576">
    <property type="entry name" value="COLANIC BIOSYNTHESIS UDP-GLUCOSE LIPID CARRIER TRANSFERASE"/>
    <property type="match status" value="1"/>
</dbReference>
<organism evidence="4 5">
    <name type="scientific">Ligilactobacillus ruminis</name>
    <dbReference type="NCBI Taxonomy" id="1623"/>
    <lineage>
        <taxon>Bacteria</taxon>
        <taxon>Bacillati</taxon>
        <taxon>Bacillota</taxon>
        <taxon>Bacilli</taxon>
        <taxon>Lactobacillales</taxon>
        <taxon>Lactobacillaceae</taxon>
        <taxon>Ligilactobacillus</taxon>
    </lineage>
</organism>